<dbReference type="EMBL" id="FODV01000037">
    <property type="protein sequence ID" value="SEP29840.1"/>
    <property type="molecule type" value="Genomic_DNA"/>
</dbReference>
<keyword evidence="1" id="KW-0812">Transmembrane</keyword>
<keyword evidence="1" id="KW-0472">Membrane</keyword>
<dbReference type="Proteomes" id="UP000199126">
    <property type="component" value="Unassembled WGS sequence"/>
</dbReference>
<evidence type="ECO:0000259" key="2">
    <source>
        <dbReference type="Pfam" id="PF01882"/>
    </source>
</evidence>
<evidence type="ECO:0000313" key="4">
    <source>
        <dbReference type="Proteomes" id="UP000199126"/>
    </source>
</evidence>
<name>A0A1H8WQ91_9EURY</name>
<evidence type="ECO:0000313" key="3">
    <source>
        <dbReference type="EMBL" id="SEP29840.1"/>
    </source>
</evidence>
<sequence>MYPTRRYWAIAGLGAFFLLFTLLIDRPLALGGTVAIGVVLLVSQALTVGSFTRAERELTVEYTLSQSRVAINNTIFVTMRASQPATTDVDVTVTAQPPVAAHSVPQAERQLRLPVGETSATKSFELEAPIAGRLEVGEPIIQFTDHQGLFTETFVRGPTATFTVEPRGPNDMHVGQAGEQMLAAYGEHQTNRSGSGLTPAGLRQYVPGDTLNQIDWKATARQATPYVREFEVEADRTTHLIVDHRAAMDIGPAGQTMLDFAREVALGIVQSAQKNNDALSLYCVGDLGLTTTVLPRTTAARFRQIRGILHELTPTAPETSVPNTQSSTAHPSVTRIAAQRLTTDQSAFAARIRPFLTASDVYVEHIQDDPLLEAVRRAQLQESGSSWTILLTDDTDRDRVRETARTAAKYSDNVLVFLTPTVLFKTDTLADLDTAYRQYVDFEKFRRSLHSLSCVAAFEVGPGDHLETILTHQRMRPQQESEQ</sequence>
<dbReference type="Pfam" id="PF01882">
    <property type="entry name" value="DUF58"/>
    <property type="match status" value="1"/>
</dbReference>
<accession>A0A1H8WQ91</accession>
<keyword evidence="1" id="KW-1133">Transmembrane helix</keyword>
<dbReference type="InterPro" id="IPR002881">
    <property type="entry name" value="DUF58"/>
</dbReference>
<gene>
    <name evidence="3" type="ORF">SAMN04487948_13718</name>
</gene>
<reference evidence="4" key="1">
    <citation type="submission" date="2016-10" db="EMBL/GenBank/DDBJ databases">
        <authorList>
            <person name="Varghese N."/>
            <person name="Submissions S."/>
        </authorList>
    </citation>
    <scope>NUCLEOTIDE SEQUENCE [LARGE SCALE GENOMIC DNA]</scope>
    <source>
        <strain evidence="4">CGMCC 1.10121</strain>
    </source>
</reference>
<organism evidence="3 4">
    <name type="scientific">Halogranum amylolyticum</name>
    <dbReference type="NCBI Taxonomy" id="660520"/>
    <lineage>
        <taxon>Archaea</taxon>
        <taxon>Methanobacteriati</taxon>
        <taxon>Methanobacteriota</taxon>
        <taxon>Stenosarchaea group</taxon>
        <taxon>Halobacteria</taxon>
        <taxon>Halobacteriales</taxon>
        <taxon>Haloferacaceae</taxon>
    </lineage>
</organism>
<dbReference type="PANTHER" id="PTHR33608">
    <property type="entry name" value="BLL2464 PROTEIN"/>
    <property type="match status" value="1"/>
</dbReference>
<evidence type="ECO:0000256" key="1">
    <source>
        <dbReference type="SAM" id="Phobius"/>
    </source>
</evidence>
<protein>
    <submittedName>
        <fullName evidence="3">Uncharacterized conserved protein, DUF58 family, contains vWF domain</fullName>
    </submittedName>
</protein>
<feature type="domain" description="DUF58" evidence="2">
    <location>
        <begin position="202"/>
        <end position="330"/>
    </location>
</feature>
<dbReference type="AlphaFoldDB" id="A0A1H8WQ91"/>
<proteinExistence type="predicted"/>
<keyword evidence="4" id="KW-1185">Reference proteome</keyword>
<feature type="transmembrane region" description="Helical" evidence="1">
    <location>
        <begin position="7"/>
        <end position="24"/>
    </location>
</feature>
<dbReference type="PANTHER" id="PTHR33608:SF6">
    <property type="entry name" value="BLL2464 PROTEIN"/>
    <property type="match status" value="1"/>
</dbReference>